<accession>A0A4V2K7U8</accession>
<reference evidence="1 2" key="1">
    <citation type="submission" date="2019-01" db="EMBL/GenBank/DDBJ databases">
        <title>Draft genome sequences of three monokaryotic isolates of the white-rot basidiomycete fungus Dichomitus squalens.</title>
        <authorList>
            <consortium name="DOE Joint Genome Institute"/>
            <person name="Lopez S.C."/>
            <person name="Andreopoulos B."/>
            <person name="Pangilinan J."/>
            <person name="Lipzen A."/>
            <person name="Riley R."/>
            <person name="Ahrendt S."/>
            <person name="Ng V."/>
            <person name="Barry K."/>
            <person name="Daum C."/>
            <person name="Grigoriev I.V."/>
            <person name="Hilden K.S."/>
            <person name="Makela M.R."/>
            <person name="de Vries R.P."/>
        </authorList>
    </citation>
    <scope>NUCLEOTIDE SEQUENCE [LARGE SCALE GENOMIC DNA]</scope>
    <source>
        <strain evidence="1 2">CBS 464.89</strain>
    </source>
</reference>
<name>A0A4V2K7U8_9APHY</name>
<gene>
    <name evidence="1" type="ORF">BD310DRAFT_548532</name>
</gene>
<protein>
    <submittedName>
        <fullName evidence="1">Uncharacterized protein</fullName>
    </submittedName>
</protein>
<evidence type="ECO:0000313" key="2">
    <source>
        <dbReference type="Proteomes" id="UP000292082"/>
    </source>
</evidence>
<dbReference type="EMBL" id="ML145136">
    <property type="protein sequence ID" value="TBU57508.1"/>
    <property type="molecule type" value="Genomic_DNA"/>
</dbReference>
<evidence type="ECO:0000313" key="1">
    <source>
        <dbReference type="EMBL" id="TBU57508.1"/>
    </source>
</evidence>
<sequence length="184" mass="20196">MQTRQVAVRMQSCSNTEFCGDDVDAALYTSLQTELGVDELANSWKRNDHLEAVQRDRQISYGTQTKAAEGPPSLCSVCQHSVTLVDGCVVSCSTVNWRESQVSGLNIIFGSTFLLESRSRGGPHHRQDGPIHVLNGTGAAFSTIEYLCHITTSIRKRLTGHGLCRLRPWQPVSRDPPGAALHSF</sequence>
<dbReference type="Proteomes" id="UP000292082">
    <property type="component" value="Unassembled WGS sequence"/>
</dbReference>
<proteinExistence type="predicted"/>
<dbReference type="AlphaFoldDB" id="A0A4V2K7U8"/>
<keyword evidence="2" id="KW-1185">Reference proteome</keyword>
<organism evidence="1 2">
    <name type="scientific">Dichomitus squalens</name>
    <dbReference type="NCBI Taxonomy" id="114155"/>
    <lineage>
        <taxon>Eukaryota</taxon>
        <taxon>Fungi</taxon>
        <taxon>Dikarya</taxon>
        <taxon>Basidiomycota</taxon>
        <taxon>Agaricomycotina</taxon>
        <taxon>Agaricomycetes</taxon>
        <taxon>Polyporales</taxon>
        <taxon>Polyporaceae</taxon>
        <taxon>Dichomitus</taxon>
    </lineage>
</organism>